<dbReference type="EMBL" id="KP795532">
    <property type="protein sequence ID" value="AKN37310.1"/>
    <property type="molecule type" value="Genomic_DNA"/>
</dbReference>
<reference evidence="1" key="1">
    <citation type="journal article" date="2015" name="MBio">
        <title>Eco-Evolutionary Dynamics of Episomes among Ecologically Cohesive Bacterial Populations.</title>
        <authorList>
            <person name="Xue H."/>
            <person name="Cordero O.X."/>
            <person name="Camas F.M."/>
            <person name="Trimble W."/>
            <person name="Meyer F."/>
            <person name="Guglielmini J."/>
            <person name="Rocha E.P."/>
            <person name="Polz M.F."/>
        </authorList>
    </citation>
    <scope>NUCLEOTIDE SEQUENCE</scope>
    <source>
        <strain evidence="1">1F_97</strain>
    </source>
</reference>
<name>A0A0H3ZMD2_9VIBR</name>
<dbReference type="AlphaFoldDB" id="A0A0H3ZMD2"/>
<organism evidence="1">
    <name type="scientific">Vibrio sp. 1F_97</name>
    <dbReference type="NCBI Taxonomy" id="1652827"/>
    <lineage>
        <taxon>Bacteria</taxon>
        <taxon>Pseudomonadati</taxon>
        <taxon>Pseudomonadota</taxon>
        <taxon>Gammaproteobacteria</taxon>
        <taxon>Vibrionales</taxon>
        <taxon>Vibrionaceae</taxon>
        <taxon>Vibrio</taxon>
    </lineage>
</organism>
<evidence type="ECO:0000313" key="1">
    <source>
        <dbReference type="EMBL" id="AKN37310.1"/>
    </source>
</evidence>
<dbReference type="Pfam" id="PF05489">
    <property type="entry name" value="Phage_tail_X"/>
    <property type="match status" value="1"/>
</dbReference>
<dbReference type="InterPro" id="IPR008861">
    <property type="entry name" value="GpX-like"/>
</dbReference>
<sequence length="68" mass="7413">MATTYRTREGDMIDAICWRHYGRESAVTEVLKANPGLADRGAVLPSGIQITLPDLPTPVAKESASLWD</sequence>
<accession>A0A0H3ZMD2</accession>
<proteinExistence type="predicted"/>
<protein>
    <submittedName>
        <fullName evidence="1">Putative phage tail protein</fullName>
    </submittedName>
</protein>